<keyword evidence="2" id="KW-1185">Reference proteome</keyword>
<evidence type="ECO:0000313" key="2">
    <source>
        <dbReference type="Proteomes" id="UP000307173"/>
    </source>
</evidence>
<dbReference type="CDD" id="cd09272">
    <property type="entry name" value="RNase_HI_RT_Ty1"/>
    <property type="match status" value="1"/>
</dbReference>
<dbReference type="AlphaFoldDB" id="A0A4T0X4S9"/>
<dbReference type="Proteomes" id="UP000307173">
    <property type="component" value="Unassembled WGS sequence"/>
</dbReference>
<protein>
    <recommendedName>
        <fullName evidence="3">Reverse transcriptase Ty1/copia-type domain-containing protein</fullName>
    </recommendedName>
</protein>
<proteinExistence type="predicted"/>
<evidence type="ECO:0008006" key="3">
    <source>
        <dbReference type="Google" id="ProtNLM"/>
    </source>
</evidence>
<dbReference type="PANTHER" id="PTHR11439:SF483">
    <property type="entry name" value="PEPTIDE SYNTHASE GLIP-LIKE, PUTATIVE (AFU_ORTHOLOGUE AFUA_3G12920)-RELATED"/>
    <property type="match status" value="1"/>
</dbReference>
<dbReference type="PANTHER" id="PTHR11439">
    <property type="entry name" value="GAG-POL-RELATED RETROTRANSPOSON"/>
    <property type="match status" value="1"/>
</dbReference>
<sequence length="165" mass="18733">MTYQKQEMCDLIGYCDSDWAQDKIDRKSVTGYTFMLSNGAITWKSTKQQTVAQSSSEAEYMALGEAVKETLWLKQLLTQIGMKFQKPVVINEDNQGAIALASHPSNHGRTKHIDIKYHFIRDHVAKKDCVINSIRTDEMVADVLTKNLGKIKFNKFVKDAGMQKI</sequence>
<evidence type="ECO:0000313" key="1">
    <source>
        <dbReference type="EMBL" id="TID30419.1"/>
    </source>
</evidence>
<comment type="caution">
    <text evidence="1">The sequence shown here is derived from an EMBL/GenBank/DDBJ whole genome shotgun (WGS) entry which is preliminary data.</text>
</comment>
<organism evidence="1 2">
    <name type="scientific">Pichia inconspicua</name>
    <dbReference type="NCBI Taxonomy" id="52247"/>
    <lineage>
        <taxon>Eukaryota</taxon>
        <taxon>Fungi</taxon>
        <taxon>Dikarya</taxon>
        <taxon>Ascomycota</taxon>
        <taxon>Saccharomycotina</taxon>
        <taxon>Pichiomycetes</taxon>
        <taxon>Pichiales</taxon>
        <taxon>Pichiaceae</taxon>
        <taxon>Pichia</taxon>
    </lineage>
</organism>
<gene>
    <name evidence="1" type="ORF">CANINC_000997</name>
</gene>
<dbReference type="OrthoDB" id="5423336at2759"/>
<dbReference type="EMBL" id="SELW01000149">
    <property type="protein sequence ID" value="TID30419.1"/>
    <property type="molecule type" value="Genomic_DNA"/>
</dbReference>
<dbReference type="STRING" id="52247.A0A4T0X4S9"/>
<name>A0A4T0X4S9_9ASCO</name>
<reference evidence="1 2" key="1">
    <citation type="journal article" date="2019" name="Front. Genet.">
        <title>Whole-Genome Sequencing of the Opportunistic Yeast Pathogen Candida inconspicua Uncovers Its Hybrid Origin.</title>
        <authorList>
            <person name="Mixao V."/>
            <person name="Hansen A.P."/>
            <person name="Saus E."/>
            <person name="Boekhout T."/>
            <person name="Lass-Florl C."/>
            <person name="Gabaldon T."/>
        </authorList>
    </citation>
    <scope>NUCLEOTIDE SEQUENCE [LARGE SCALE GENOMIC DNA]</scope>
    <source>
        <strain evidence="1 2">CBS 180</strain>
    </source>
</reference>
<accession>A0A4T0X4S9</accession>